<keyword evidence="3" id="KW-1185">Reference proteome</keyword>
<organism evidence="2 3">
    <name type="scientific">Madurella mycetomatis</name>
    <dbReference type="NCBI Taxonomy" id="100816"/>
    <lineage>
        <taxon>Eukaryota</taxon>
        <taxon>Fungi</taxon>
        <taxon>Dikarya</taxon>
        <taxon>Ascomycota</taxon>
        <taxon>Pezizomycotina</taxon>
        <taxon>Sordariomycetes</taxon>
        <taxon>Sordariomycetidae</taxon>
        <taxon>Sordariales</taxon>
        <taxon>Sordariales incertae sedis</taxon>
        <taxon>Madurella</taxon>
    </lineage>
</organism>
<accession>A0A175VYF5</accession>
<name>A0A175VYF5_9PEZI</name>
<proteinExistence type="predicted"/>
<dbReference type="OrthoDB" id="4860686at2759"/>
<keyword evidence="1" id="KW-0732">Signal</keyword>
<reference evidence="2 3" key="1">
    <citation type="journal article" date="2016" name="Genome Announc.">
        <title>Genome Sequence of Madurella mycetomatis mm55, Isolated from a Human Mycetoma Case in Sudan.</title>
        <authorList>
            <person name="Smit S."/>
            <person name="Derks M.F."/>
            <person name="Bervoets S."/>
            <person name="Fahal A."/>
            <person name="van Leeuwen W."/>
            <person name="van Belkum A."/>
            <person name="van de Sande W.W."/>
        </authorList>
    </citation>
    <scope>NUCLEOTIDE SEQUENCE [LARGE SCALE GENOMIC DNA]</scope>
    <source>
        <strain evidence="3">mm55</strain>
    </source>
</reference>
<sequence>MRLEFLTIVAALAATCAADSLAVWETCLSFGSQTCTRNQGAFFTSNGGYSVDPSSGCRGTSVPGMVEFCMDWANNRGHFRFSHQSFKRCLGVQSRLQTNMCNGCSLITLTEIPCSWRQMPIEPEATESAPPGLPTTTLVPLPRVSSDSEDNTPLTVIPGNATFVAAPRN</sequence>
<dbReference type="Proteomes" id="UP000078237">
    <property type="component" value="Unassembled WGS sequence"/>
</dbReference>
<dbReference type="EMBL" id="LCTW02000249">
    <property type="protein sequence ID" value="KXX75774.1"/>
    <property type="molecule type" value="Genomic_DNA"/>
</dbReference>
<gene>
    <name evidence="2" type="ORF">MMYC01_207441</name>
</gene>
<evidence type="ECO:0000313" key="2">
    <source>
        <dbReference type="EMBL" id="KXX75774.1"/>
    </source>
</evidence>
<evidence type="ECO:0008006" key="4">
    <source>
        <dbReference type="Google" id="ProtNLM"/>
    </source>
</evidence>
<evidence type="ECO:0000256" key="1">
    <source>
        <dbReference type="SAM" id="SignalP"/>
    </source>
</evidence>
<protein>
    <recommendedName>
        <fullName evidence="4">Secreted protein</fullName>
    </recommendedName>
</protein>
<dbReference type="VEuPathDB" id="FungiDB:MMYC01_207441"/>
<evidence type="ECO:0000313" key="3">
    <source>
        <dbReference type="Proteomes" id="UP000078237"/>
    </source>
</evidence>
<dbReference type="AlphaFoldDB" id="A0A175VYF5"/>
<feature type="signal peptide" evidence="1">
    <location>
        <begin position="1"/>
        <end position="18"/>
    </location>
</feature>
<comment type="caution">
    <text evidence="2">The sequence shown here is derived from an EMBL/GenBank/DDBJ whole genome shotgun (WGS) entry which is preliminary data.</text>
</comment>
<feature type="chain" id="PRO_5008043429" description="Secreted protein" evidence="1">
    <location>
        <begin position="19"/>
        <end position="169"/>
    </location>
</feature>